<evidence type="ECO:0000256" key="3">
    <source>
        <dbReference type="ARBA" id="ARBA00023163"/>
    </source>
</evidence>
<sequence length="329" mass="35685">MKTPLRSMDELAQASGLSRPTLSKFFRDPGLVKPATRARIESSLEQYDYRPNLIATNLSRPTSRIVGIVVPSINDPFYAEVTRLIDMRCMRAGYLPMLLLSHGNPAIEKQALETLRSLRAAGAIVAALGTKTERAPRLPIVYLDTPVRPGVSFVGTDNAQSIGLAVSHLLQTGTPPVFVAMPPVNRNAIERRDAFMAAMHKAGHEGEVLDPIGPHHWDFERAGQEIATRFLRQTADGQRTVLCANDRLAFGVLSAAAQAGLSVGRHAALRVAGHDDHPLSRYTCPSLTTVAQDYARLGELAIDSLWTMLAGGAPESRTLPARLISRDSA</sequence>
<dbReference type="PANTHER" id="PTHR30146">
    <property type="entry name" value="LACI-RELATED TRANSCRIPTIONAL REPRESSOR"/>
    <property type="match status" value="1"/>
</dbReference>
<dbReference type="PROSITE" id="PS50932">
    <property type="entry name" value="HTH_LACI_2"/>
    <property type="match status" value="1"/>
</dbReference>
<dbReference type="InterPro" id="IPR046335">
    <property type="entry name" value="LacI/GalR-like_sensor"/>
</dbReference>
<dbReference type="RefSeq" id="WP_422863680.1">
    <property type="nucleotide sequence ID" value="NZ_JAMSKV010000004.1"/>
</dbReference>
<evidence type="ECO:0000313" key="5">
    <source>
        <dbReference type="EMBL" id="MCQ8278219.1"/>
    </source>
</evidence>
<name>A0ABT1W5R0_9PROT</name>
<dbReference type="CDD" id="cd01392">
    <property type="entry name" value="HTH_LacI"/>
    <property type="match status" value="1"/>
</dbReference>
<evidence type="ECO:0000256" key="1">
    <source>
        <dbReference type="ARBA" id="ARBA00023015"/>
    </source>
</evidence>
<keyword evidence="6" id="KW-1185">Reference proteome</keyword>
<dbReference type="InterPro" id="IPR028082">
    <property type="entry name" value="Peripla_BP_I"/>
</dbReference>
<accession>A0ABT1W5R0</accession>
<keyword evidence="1" id="KW-0805">Transcription regulation</keyword>
<feature type="domain" description="HTH lacI-type" evidence="4">
    <location>
        <begin position="6"/>
        <end position="60"/>
    </location>
</feature>
<dbReference type="Proteomes" id="UP001524587">
    <property type="component" value="Unassembled WGS sequence"/>
</dbReference>
<dbReference type="Gene3D" id="1.10.260.40">
    <property type="entry name" value="lambda repressor-like DNA-binding domains"/>
    <property type="match status" value="1"/>
</dbReference>
<evidence type="ECO:0000313" key="6">
    <source>
        <dbReference type="Proteomes" id="UP001524587"/>
    </source>
</evidence>
<dbReference type="SMART" id="SM00354">
    <property type="entry name" value="HTH_LACI"/>
    <property type="match status" value="1"/>
</dbReference>
<dbReference type="SUPFAM" id="SSF47413">
    <property type="entry name" value="lambda repressor-like DNA-binding domains"/>
    <property type="match status" value="1"/>
</dbReference>
<dbReference type="InterPro" id="IPR010982">
    <property type="entry name" value="Lambda_DNA-bd_dom_sf"/>
</dbReference>
<gene>
    <name evidence="5" type="ORF">NFI95_07130</name>
</gene>
<dbReference type="CDD" id="cd06267">
    <property type="entry name" value="PBP1_LacI_sugar_binding-like"/>
    <property type="match status" value="1"/>
</dbReference>
<keyword evidence="2" id="KW-0238">DNA-binding</keyword>
<reference evidence="5 6" key="1">
    <citation type="submission" date="2022-06" db="EMBL/GenBank/DDBJ databases">
        <title>Endosaccharibacter gen. nov., sp. nov., endophytic bacteria isolated from sugarcane.</title>
        <authorList>
            <person name="Pitiwittayakul N."/>
            <person name="Yukphan P."/>
            <person name="Charoenyingcharoen P."/>
            <person name="Tanasupawat S."/>
        </authorList>
    </citation>
    <scope>NUCLEOTIDE SEQUENCE [LARGE SCALE GENOMIC DNA]</scope>
    <source>
        <strain evidence="5 6">KSS8</strain>
    </source>
</reference>
<keyword evidence="3" id="KW-0804">Transcription</keyword>
<evidence type="ECO:0000256" key="2">
    <source>
        <dbReference type="ARBA" id="ARBA00023125"/>
    </source>
</evidence>
<evidence type="ECO:0000259" key="4">
    <source>
        <dbReference type="PROSITE" id="PS50932"/>
    </source>
</evidence>
<dbReference type="SUPFAM" id="SSF53822">
    <property type="entry name" value="Periplasmic binding protein-like I"/>
    <property type="match status" value="1"/>
</dbReference>
<comment type="caution">
    <text evidence="5">The sequence shown here is derived from an EMBL/GenBank/DDBJ whole genome shotgun (WGS) entry which is preliminary data.</text>
</comment>
<dbReference type="Gene3D" id="3.40.50.2300">
    <property type="match status" value="2"/>
</dbReference>
<dbReference type="EMBL" id="JAMSKV010000004">
    <property type="protein sequence ID" value="MCQ8278219.1"/>
    <property type="molecule type" value="Genomic_DNA"/>
</dbReference>
<organism evidence="5 6">
    <name type="scientific">Endosaccharibacter trunci</name>
    <dbReference type="NCBI Taxonomy" id="2812733"/>
    <lineage>
        <taxon>Bacteria</taxon>
        <taxon>Pseudomonadati</taxon>
        <taxon>Pseudomonadota</taxon>
        <taxon>Alphaproteobacteria</taxon>
        <taxon>Acetobacterales</taxon>
        <taxon>Acetobacteraceae</taxon>
        <taxon>Endosaccharibacter</taxon>
    </lineage>
</organism>
<protein>
    <submittedName>
        <fullName evidence="5">LacI family transcriptional regulator</fullName>
    </submittedName>
</protein>
<dbReference type="Pfam" id="PF00356">
    <property type="entry name" value="LacI"/>
    <property type="match status" value="1"/>
</dbReference>
<dbReference type="PANTHER" id="PTHR30146:SF109">
    <property type="entry name" value="HTH-TYPE TRANSCRIPTIONAL REGULATOR GALS"/>
    <property type="match status" value="1"/>
</dbReference>
<dbReference type="Pfam" id="PF13377">
    <property type="entry name" value="Peripla_BP_3"/>
    <property type="match status" value="1"/>
</dbReference>
<proteinExistence type="predicted"/>
<dbReference type="InterPro" id="IPR000843">
    <property type="entry name" value="HTH_LacI"/>
</dbReference>